<sequence length="133" mass="14344">MSDGSINVETGGLSKFAGDVGFYAQEIDPQDIDRSRQAFSAGVTFGTNNASVEVLALKEKYAETLTNSLTNLTRFVEAAKILAEAAEQAARDYRAVDDSSERSIHNINYMLTTATQRARATRFPDSPTAGEAS</sequence>
<gene>
    <name evidence="1" type="ORF">AFR_06135</name>
</gene>
<dbReference type="HOGENOM" id="CLU_1902175_0_0_11"/>
<dbReference type="STRING" id="1246995.AFR_06135"/>
<proteinExistence type="predicted"/>
<dbReference type="Proteomes" id="UP000017746">
    <property type="component" value="Chromosome"/>
</dbReference>
<dbReference type="PATRIC" id="fig|1246995.3.peg.1246"/>
<organism evidence="1 2">
    <name type="scientific">Actinoplanes friuliensis DSM 7358</name>
    <dbReference type="NCBI Taxonomy" id="1246995"/>
    <lineage>
        <taxon>Bacteria</taxon>
        <taxon>Bacillati</taxon>
        <taxon>Actinomycetota</taxon>
        <taxon>Actinomycetes</taxon>
        <taxon>Micromonosporales</taxon>
        <taxon>Micromonosporaceae</taxon>
        <taxon>Actinoplanes</taxon>
    </lineage>
</organism>
<protein>
    <submittedName>
        <fullName evidence="1">Uncharacterized protein</fullName>
    </submittedName>
</protein>
<evidence type="ECO:0000313" key="2">
    <source>
        <dbReference type="Proteomes" id="UP000017746"/>
    </source>
</evidence>
<dbReference type="AlphaFoldDB" id="U5VV36"/>
<dbReference type="KEGG" id="afs:AFR_06135"/>
<reference evidence="1 2" key="1">
    <citation type="journal article" date="2014" name="J. Biotechnol.">
        <title>Complete genome sequence of the actinobacterium Actinoplanes friuliensis HAG 010964, producer of the lipopeptide antibiotic friulimycin.</title>
        <authorList>
            <person name="Ruckert C."/>
            <person name="Szczepanowski R."/>
            <person name="Albersmeier A."/>
            <person name="Goesmann A."/>
            <person name="Fischer N."/>
            <person name="Steinkamper A."/>
            <person name="Puhler A."/>
            <person name="Biener R."/>
            <person name="Schwartz D."/>
            <person name="Kalinowski J."/>
        </authorList>
    </citation>
    <scope>NUCLEOTIDE SEQUENCE [LARGE SCALE GENOMIC DNA]</scope>
    <source>
        <strain evidence="1 2">DSM 7358</strain>
    </source>
</reference>
<evidence type="ECO:0000313" key="1">
    <source>
        <dbReference type="EMBL" id="AGZ39516.1"/>
    </source>
</evidence>
<keyword evidence="2" id="KW-1185">Reference proteome</keyword>
<accession>U5VV36</accession>
<name>U5VV36_9ACTN</name>
<dbReference type="EMBL" id="CP006272">
    <property type="protein sequence ID" value="AGZ39516.1"/>
    <property type="molecule type" value="Genomic_DNA"/>
</dbReference>